<dbReference type="PANTHER" id="PTHR33178">
    <property type="match status" value="1"/>
</dbReference>
<reference evidence="3 4" key="1">
    <citation type="journal article" date="2015" name="Antonie Van Leeuwenhoek">
        <title>Thioclava indica sp. nov., isolated from surface seawater of the Indian Ocean.</title>
        <authorList>
            <person name="Liu Y."/>
            <person name="Lai Q."/>
            <person name="Du J."/>
            <person name="Xu H."/>
            <person name="Jiang L."/>
            <person name="Shao Z."/>
        </authorList>
    </citation>
    <scope>NUCLEOTIDE SEQUENCE [LARGE SCALE GENOMIC DNA]</scope>
    <source>
        <strain evidence="3 4">DT23-4</strain>
    </source>
</reference>
<dbReference type="Gene3D" id="3.30.70.100">
    <property type="match status" value="1"/>
</dbReference>
<feature type="domain" description="Stress-response A/B barrel" evidence="2">
    <location>
        <begin position="2"/>
        <end position="100"/>
    </location>
</feature>
<dbReference type="SUPFAM" id="SSF54909">
    <property type="entry name" value="Dimeric alpha+beta barrel"/>
    <property type="match status" value="1"/>
</dbReference>
<accession>A0A074JQM5</accession>
<evidence type="ECO:0000313" key="4">
    <source>
        <dbReference type="Proteomes" id="UP000027471"/>
    </source>
</evidence>
<gene>
    <name evidence="3" type="ORF">DT23_16930</name>
</gene>
<dbReference type="EMBL" id="AUNB01000039">
    <property type="protein sequence ID" value="KEO57938.1"/>
    <property type="molecule type" value="Genomic_DNA"/>
</dbReference>
<dbReference type="RefSeq" id="WP_038131555.1">
    <property type="nucleotide sequence ID" value="NZ_AUNB01000039.1"/>
</dbReference>
<dbReference type="Pfam" id="PF07876">
    <property type="entry name" value="Dabb"/>
    <property type="match status" value="1"/>
</dbReference>
<dbReference type="AlphaFoldDB" id="A0A074JQM5"/>
<dbReference type="InterPro" id="IPR044662">
    <property type="entry name" value="HS1/DABB1-like"/>
</dbReference>
<comment type="caution">
    <text evidence="3">The sequence shown here is derived from an EMBL/GenBank/DDBJ whole genome shotgun (WGS) entry which is preliminary data.</text>
</comment>
<dbReference type="OrthoDB" id="9816070at2"/>
<evidence type="ECO:0000313" key="3">
    <source>
        <dbReference type="EMBL" id="KEO57938.1"/>
    </source>
</evidence>
<proteinExistence type="predicted"/>
<name>A0A074JQM5_9RHOB</name>
<keyword evidence="4" id="KW-1185">Reference proteome</keyword>
<organism evidence="3 4">
    <name type="scientific">Thioclava indica</name>
    <dbReference type="NCBI Taxonomy" id="1353528"/>
    <lineage>
        <taxon>Bacteria</taxon>
        <taxon>Pseudomonadati</taxon>
        <taxon>Pseudomonadota</taxon>
        <taxon>Alphaproteobacteria</taxon>
        <taxon>Rhodobacterales</taxon>
        <taxon>Paracoccaceae</taxon>
        <taxon>Thioclava</taxon>
    </lineage>
</organism>
<dbReference type="Proteomes" id="UP000027471">
    <property type="component" value="Unassembled WGS sequence"/>
</dbReference>
<dbReference type="eggNOG" id="COG2755">
    <property type="taxonomic scope" value="Bacteria"/>
</dbReference>
<evidence type="ECO:0000259" key="2">
    <source>
        <dbReference type="PROSITE" id="PS51502"/>
    </source>
</evidence>
<evidence type="ECO:0000256" key="1">
    <source>
        <dbReference type="ARBA" id="ARBA00011738"/>
    </source>
</evidence>
<sequence>MVRHIVLIRFRPELSEADIAALFQELHQIDGKIPGLLSITAGRSESPEQIERGYMHGFVVDFSDWETLQAYQDHADHQRLGAKLVAGAVGGKDGILCFDLAVNAVKS</sequence>
<dbReference type="STRING" id="1353528.DT23_16930"/>
<dbReference type="PANTHER" id="PTHR33178:SF10">
    <property type="entry name" value="STRESS-RESPONSE A_B BARREL DOMAIN-CONTAINING PROTEIN"/>
    <property type="match status" value="1"/>
</dbReference>
<dbReference type="InterPro" id="IPR013097">
    <property type="entry name" value="Dabb"/>
</dbReference>
<comment type="subunit">
    <text evidence="1">Homodimer.</text>
</comment>
<dbReference type="PROSITE" id="PS51502">
    <property type="entry name" value="S_R_A_B_BARREL"/>
    <property type="match status" value="1"/>
</dbReference>
<dbReference type="InterPro" id="IPR011008">
    <property type="entry name" value="Dimeric_a/b-barrel"/>
</dbReference>
<protein>
    <recommendedName>
        <fullName evidence="2">Stress-response A/B barrel domain-containing protein</fullName>
    </recommendedName>
</protein>
<dbReference type="SMART" id="SM00886">
    <property type="entry name" value="Dabb"/>
    <property type="match status" value="1"/>
</dbReference>